<accession>A0A0U5GIH5</accession>
<protein>
    <recommendedName>
        <fullName evidence="2">BZIP domain-containing protein</fullName>
    </recommendedName>
</protein>
<feature type="region of interest" description="Disordered" evidence="1">
    <location>
        <begin position="41"/>
        <end position="88"/>
    </location>
</feature>
<dbReference type="InterPro" id="IPR004827">
    <property type="entry name" value="bZIP"/>
</dbReference>
<organism evidence="3 4">
    <name type="scientific">Aspergillus calidoustus</name>
    <dbReference type="NCBI Taxonomy" id="454130"/>
    <lineage>
        <taxon>Eukaryota</taxon>
        <taxon>Fungi</taxon>
        <taxon>Dikarya</taxon>
        <taxon>Ascomycota</taxon>
        <taxon>Pezizomycotina</taxon>
        <taxon>Eurotiomycetes</taxon>
        <taxon>Eurotiomycetidae</taxon>
        <taxon>Eurotiales</taxon>
        <taxon>Aspergillaceae</taxon>
        <taxon>Aspergillus</taxon>
        <taxon>Aspergillus subgen. Nidulantes</taxon>
    </lineage>
</organism>
<dbReference type="Gene3D" id="1.20.5.170">
    <property type="match status" value="1"/>
</dbReference>
<feature type="compositionally biased region" description="Basic residues" evidence="1">
    <location>
        <begin position="70"/>
        <end position="84"/>
    </location>
</feature>
<evidence type="ECO:0000313" key="4">
    <source>
        <dbReference type="Proteomes" id="UP000054771"/>
    </source>
</evidence>
<proteinExistence type="predicted"/>
<keyword evidence="4" id="KW-1185">Reference proteome</keyword>
<dbReference type="EMBL" id="CDMC01000027">
    <property type="protein sequence ID" value="CEL11536.1"/>
    <property type="molecule type" value="Genomic_DNA"/>
</dbReference>
<evidence type="ECO:0000313" key="3">
    <source>
        <dbReference type="EMBL" id="CEL11536.1"/>
    </source>
</evidence>
<dbReference type="Proteomes" id="UP000054771">
    <property type="component" value="Unassembled WGS sequence"/>
</dbReference>
<feature type="compositionally biased region" description="Low complexity" evidence="1">
    <location>
        <begin position="41"/>
        <end position="62"/>
    </location>
</feature>
<dbReference type="InterPro" id="IPR046347">
    <property type="entry name" value="bZIP_sf"/>
</dbReference>
<reference evidence="4" key="1">
    <citation type="journal article" date="2016" name="Genome Announc.">
        <title>Draft genome sequences of fungus Aspergillus calidoustus.</title>
        <authorList>
            <person name="Horn F."/>
            <person name="Linde J."/>
            <person name="Mattern D.J."/>
            <person name="Walther G."/>
            <person name="Guthke R."/>
            <person name="Scherlach K."/>
            <person name="Martin K."/>
            <person name="Brakhage A.A."/>
            <person name="Petzke L."/>
            <person name="Valiante V."/>
        </authorList>
    </citation>
    <scope>NUCLEOTIDE SEQUENCE [LARGE SCALE GENOMIC DNA]</scope>
    <source>
        <strain evidence="4">SF006504</strain>
    </source>
</reference>
<dbReference type="PROSITE" id="PS50217">
    <property type="entry name" value="BZIP"/>
    <property type="match status" value="1"/>
</dbReference>
<dbReference type="PROSITE" id="PS00036">
    <property type="entry name" value="BZIP_BASIC"/>
    <property type="match status" value="1"/>
</dbReference>
<gene>
    <name evidence="3" type="ORF">ASPCAL14637</name>
</gene>
<dbReference type="GO" id="GO:0003700">
    <property type="term" value="F:DNA-binding transcription factor activity"/>
    <property type="evidence" value="ECO:0007669"/>
    <property type="project" value="InterPro"/>
</dbReference>
<dbReference type="SUPFAM" id="SSF57959">
    <property type="entry name" value="Leucine zipper domain"/>
    <property type="match status" value="1"/>
</dbReference>
<evidence type="ECO:0000259" key="2">
    <source>
        <dbReference type="PROSITE" id="PS50217"/>
    </source>
</evidence>
<dbReference type="AlphaFoldDB" id="A0A0U5GIH5"/>
<sequence>MPPSELGGNDLTFFFSLNSRPVSASASTDEDNVAFCLPPVSVSHSSSSPTASLRTPATTATTEGLDSRTTKRKTQNRTAQRRFRERREQERTQLLALLQKLKAENTQISAVLGQTRERKVELEARAAAGN</sequence>
<feature type="domain" description="BZIP" evidence="2">
    <location>
        <begin position="66"/>
        <end position="123"/>
    </location>
</feature>
<dbReference type="Pfam" id="PF00170">
    <property type="entry name" value="bZIP_1"/>
    <property type="match status" value="1"/>
</dbReference>
<evidence type="ECO:0000256" key="1">
    <source>
        <dbReference type="SAM" id="MobiDB-lite"/>
    </source>
</evidence>
<name>A0A0U5GIH5_ASPCI</name>